<reference evidence="1" key="1">
    <citation type="submission" date="2016-11" db="EMBL/GenBank/DDBJ databases">
        <title>The genome sequence of Colletotrichum cuscutae.</title>
        <authorList>
            <person name="Baroncelli R."/>
        </authorList>
    </citation>
    <scope>NUCLEOTIDE SEQUENCE</scope>
    <source>
        <strain evidence="1">IMI 304802</strain>
    </source>
</reference>
<comment type="caution">
    <text evidence="1">The sequence shown here is derived from an EMBL/GenBank/DDBJ whole genome shotgun (WGS) entry which is preliminary data.</text>
</comment>
<protein>
    <submittedName>
        <fullName evidence="1">Uncharacterized protein</fullName>
    </submittedName>
</protein>
<dbReference type="AlphaFoldDB" id="A0AAI9Y5H0"/>
<organism evidence="1 2">
    <name type="scientific">Colletotrichum cuscutae</name>
    <dbReference type="NCBI Taxonomy" id="1209917"/>
    <lineage>
        <taxon>Eukaryota</taxon>
        <taxon>Fungi</taxon>
        <taxon>Dikarya</taxon>
        <taxon>Ascomycota</taxon>
        <taxon>Pezizomycotina</taxon>
        <taxon>Sordariomycetes</taxon>
        <taxon>Hypocreomycetidae</taxon>
        <taxon>Glomerellales</taxon>
        <taxon>Glomerellaceae</taxon>
        <taxon>Colletotrichum</taxon>
        <taxon>Colletotrichum acutatum species complex</taxon>
    </lineage>
</organism>
<name>A0AAI9Y5H0_9PEZI</name>
<gene>
    <name evidence="1" type="ORF">CCUS01_04809</name>
</gene>
<dbReference type="EMBL" id="MPDP01000124">
    <property type="protein sequence ID" value="KAK1478464.1"/>
    <property type="molecule type" value="Genomic_DNA"/>
</dbReference>
<accession>A0AAI9Y5H0</accession>
<dbReference type="Proteomes" id="UP001239213">
    <property type="component" value="Unassembled WGS sequence"/>
</dbReference>
<sequence length="83" mass="9139">MFPSACTCGVPQPPQACGADPGLGHARWVVTARSDCAMLWRSYSPRSNFTVYFKATLAIYFYLISKVKMNDVIEGSVELVGFI</sequence>
<evidence type="ECO:0000313" key="2">
    <source>
        <dbReference type="Proteomes" id="UP001239213"/>
    </source>
</evidence>
<proteinExistence type="predicted"/>
<keyword evidence="2" id="KW-1185">Reference proteome</keyword>
<evidence type="ECO:0000313" key="1">
    <source>
        <dbReference type="EMBL" id="KAK1478464.1"/>
    </source>
</evidence>